<accession>A0ABX1D0R4</accession>
<dbReference type="RefSeq" id="WP_168137860.1">
    <property type="nucleotide sequence ID" value="NZ_JAAVJR010000003.1"/>
</dbReference>
<comment type="caution">
    <text evidence="2">The sequence shown here is derived from an EMBL/GenBank/DDBJ whole genome shotgun (WGS) entry which is preliminary data.</text>
</comment>
<proteinExistence type="predicted"/>
<name>A0ABX1D0R4_9FLAO</name>
<feature type="chain" id="PRO_5045696587" evidence="1">
    <location>
        <begin position="20"/>
        <end position="176"/>
    </location>
</feature>
<dbReference type="Proteomes" id="UP000703674">
    <property type="component" value="Unassembled WGS sequence"/>
</dbReference>
<reference evidence="2 3" key="1">
    <citation type="submission" date="2020-03" db="EMBL/GenBank/DDBJ databases">
        <title>Salinimicrobium sp. nov, isolated from SCS.</title>
        <authorList>
            <person name="Cao W.R."/>
        </authorList>
    </citation>
    <scope>NUCLEOTIDE SEQUENCE [LARGE SCALE GENOMIC DNA]</scope>
    <source>
        <strain evidence="3">J15B91</strain>
    </source>
</reference>
<keyword evidence="1" id="KW-0732">Signal</keyword>
<dbReference type="EMBL" id="JAAVJR010000003">
    <property type="protein sequence ID" value="NJW52753.1"/>
    <property type="molecule type" value="Genomic_DNA"/>
</dbReference>
<dbReference type="Pfam" id="PF14060">
    <property type="entry name" value="DUF4252"/>
    <property type="match status" value="1"/>
</dbReference>
<sequence length="176" mass="19824">MKKLTLALLALIVPFLASAQNFDKYENMKEVDAVVVTSKMFKLLTKIDLNADDPETQAYIDLIENLQEMKVLSSSQESIRKQMASDVASFIKNGKMEELMRVSEGGKTVKFYYSPGKNDDYVSQLFMFMEGQDKNKPISVILNIKGEINLAQVSKLANDFKIPGGNELKNVETKKQ</sequence>
<keyword evidence="3" id="KW-1185">Reference proteome</keyword>
<protein>
    <submittedName>
        <fullName evidence="2">DUF4252 domain-containing protein</fullName>
    </submittedName>
</protein>
<dbReference type="InterPro" id="IPR025348">
    <property type="entry name" value="DUF4252"/>
</dbReference>
<evidence type="ECO:0000313" key="3">
    <source>
        <dbReference type="Proteomes" id="UP000703674"/>
    </source>
</evidence>
<feature type="signal peptide" evidence="1">
    <location>
        <begin position="1"/>
        <end position="19"/>
    </location>
</feature>
<evidence type="ECO:0000256" key="1">
    <source>
        <dbReference type="SAM" id="SignalP"/>
    </source>
</evidence>
<gene>
    <name evidence="2" type="ORF">HC175_07445</name>
</gene>
<organism evidence="2 3">
    <name type="scientific">Salinimicrobium oceani</name>
    <dbReference type="NCBI Taxonomy" id="2722702"/>
    <lineage>
        <taxon>Bacteria</taxon>
        <taxon>Pseudomonadati</taxon>
        <taxon>Bacteroidota</taxon>
        <taxon>Flavobacteriia</taxon>
        <taxon>Flavobacteriales</taxon>
        <taxon>Flavobacteriaceae</taxon>
        <taxon>Salinimicrobium</taxon>
    </lineage>
</organism>
<evidence type="ECO:0000313" key="2">
    <source>
        <dbReference type="EMBL" id="NJW52753.1"/>
    </source>
</evidence>